<feature type="region of interest" description="Disordered" evidence="1">
    <location>
        <begin position="281"/>
        <end position="354"/>
    </location>
</feature>
<evidence type="ECO:0000313" key="3">
    <source>
        <dbReference type="Proteomes" id="UP000189703"/>
    </source>
</evidence>
<proteinExistence type="predicted"/>
<reference evidence="4 5" key="1">
    <citation type="submission" date="2025-04" db="UniProtKB">
        <authorList>
            <consortium name="RefSeq"/>
        </authorList>
    </citation>
    <scope>IDENTIFICATION</scope>
</reference>
<evidence type="ECO:0000313" key="6">
    <source>
        <dbReference type="RefSeq" id="XP_010260245.1"/>
    </source>
</evidence>
<dbReference type="KEGG" id="nnu:104599401"/>
<organism evidence="3 7">
    <name type="scientific">Nelumbo nucifera</name>
    <name type="common">Sacred lotus</name>
    <dbReference type="NCBI Taxonomy" id="4432"/>
    <lineage>
        <taxon>Eukaryota</taxon>
        <taxon>Viridiplantae</taxon>
        <taxon>Streptophyta</taxon>
        <taxon>Embryophyta</taxon>
        <taxon>Tracheophyta</taxon>
        <taxon>Spermatophyta</taxon>
        <taxon>Magnoliopsida</taxon>
        <taxon>Proteales</taxon>
        <taxon>Nelumbonaceae</taxon>
        <taxon>Nelumbo</taxon>
    </lineage>
</organism>
<evidence type="ECO:0000256" key="1">
    <source>
        <dbReference type="SAM" id="MobiDB-lite"/>
    </source>
</evidence>
<feature type="region of interest" description="Disordered" evidence="1">
    <location>
        <begin position="1"/>
        <end position="71"/>
    </location>
</feature>
<accession>A0A1U8ADH3</accession>
<dbReference type="eggNOG" id="ENOG502QR82">
    <property type="taxonomic scope" value="Eukaryota"/>
</dbReference>
<keyword evidence="3" id="KW-1185">Reference proteome</keyword>
<dbReference type="InterPro" id="IPR023214">
    <property type="entry name" value="HAD_sf"/>
</dbReference>
<dbReference type="SUPFAM" id="SSF56784">
    <property type="entry name" value="HAD-like"/>
    <property type="match status" value="1"/>
</dbReference>
<dbReference type="RefSeq" id="XP_010260245.1">
    <property type="nucleotide sequence ID" value="XM_010261943.2"/>
</dbReference>
<evidence type="ECO:0000313" key="7">
    <source>
        <dbReference type="RefSeq" id="XP_010260252.1"/>
    </source>
</evidence>
<dbReference type="OrthoDB" id="1711508at2759"/>
<dbReference type="InterPro" id="IPR050365">
    <property type="entry name" value="TIM50"/>
</dbReference>
<feature type="region of interest" description="Disordered" evidence="1">
    <location>
        <begin position="1214"/>
        <end position="1235"/>
    </location>
</feature>
<feature type="compositionally biased region" description="Basic and acidic residues" evidence="1">
    <location>
        <begin position="1214"/>
        <end position="1228"/>
    </location>
</feature>
<dbReference type="FunFam" id="3.40.50.1000:FF:000257">
    <property type="entry name" value="Haloacid dehalogenase-like hydrolase (HAD) superfamily protein"/>
    <property type="match status" value="1"/>
</dbReference>
<dbReference type="InterPro" id="IPR036412">
    <property type="entry name" value="HAD-like_sf"/>
</dbReference>
<dbReference type="RefSeq" id="XP_010260252.1">
    <property type="nucleotide sequence ID" value="XM_010261950.2"/>
</dbReference>
<feature type="region of interest" description="Disordered" evidence="1">
    <location>
        <begin position="371"/>
        <end position="402"/>
    </location>
</feature>
<feature type="compositionally biased region" description="Basic residues" evidence="1">
    <location>
        <begin position="11"/>
        <end position="22"/>
    </location>
</feature>
<evidence type="ECO:0000259" key="2">
    <source>
        <dbReference type="PROSITE" id="PS50969"/>
    </source>
</evidence>
<feature type="compositionally biased region" description="Basic and acidic residues" evidence="1">
    <location>
        <begin position="326"/>
        <end position="338"/>
    </location>
</feature>
<dbReference type="GeneID" id="104599401"/>
<gene>
    <name evidence="4 5 6 7" type="primary">LOC104599401</name>
</gene>
<dbReference type="Pfam" id="PF03031">
    <property type="entry name" value="NIF"/>
    <property type="match status" value="1"/>
</dbReference>
<feature type="region of interest" description="Disordered" evidence="1">
    <location>
        <begin position="930"/>
        <end position="955"/>
    </location>
</feature>
<dbReference type="RefSeq" id="XP_010260229.1">
    <property type="nucleotide sequence ID" value="XM_010261927.2"/>
</dbReference>
<feature type="domain" description="FCP1 homology" evidence="2">
    <location>
        <begin position="1266"/>
        <end position="1447"/>
    </location>
</feature>
<dbReference type="Gene3D" id="3.40.50.1000">
    <property type="entry name" value="HAD superfamily/HAD-like"/>
    <property type="match status" value="1"/>
</dbReference>
<dbReference type="GO" id="GO:0005744">
    <property type="term" value="C:TIM23 mitochondrial import inner membrane translocase complex"/>
    <property type="evidence" value="ECO:0000318"/>
    <property type="project" value="GO_Central"/>
</dbReference>
<dbReference type="InterPro" id="IPR004274">
    <property type="entry name" value="FCP1_dom"/>
</dbReference>
<feature type="region of interest" description="Disordered" evidence="1">
    <location>
        <begin position="179"/>
        <end position="208"/>
    </location>
</feature>
<dbReference type="SMART" id="SM00577">
    <property type="entry name" value="CPDc"/>
    <property type="match status" value="1"/>
</dbReference>
<dbReference type="RefSeq" id="XP_010260221.1">
    <property type="nucleotide sequence ID" value="XM_010261919.2"/>
</dbReference>
<evidence type="ECO:0000313" key="4">
    <source>
        <dbReference type="RefSeq" id="XP_010260221.1"/>
    </source>
</evidence>
<feature type="region of interest" description="Disordered" evidence="1">
    <location>
        <begin position="221"/>
        <end position="248"/>
    </location>
</feature>
<feature type="compositionally biased region" description="Basic residues" evidence="1">
    <location>
        <begin position="227"/>
        <end position="237"/>
    </location>
</feature>
<feature type="compositionally biased region" description="Polar residues" evidence="1">
    <location>
        <begin position="297"/>
        <end position="308"/>
    </location>
</feature>
<sequence length="1491" mass="168944">MTMKEVSITKKIPKEKIKRKKRSNEFEDENLAQHYALKQTSHGDTGTSLLTKYNHTSEDLEEEKIEVKKKRSDSLENIDIDQELLDNSDLHLPTYAPFAAEHLEQCGMVQKGKKKNKKKIHDVHETNDVNQKPQEGGSLVRREKLHSVPQHIELGQDSLEENTMEVLQGKRNMQLVLQTSENHVEVSGGQKKRRDKKKSDENPSLHVKESLEVSLRTVDGEKEANKTWKKPKSKKKIPNFSESNDSNQNILEDSSLDLKGQWIKEEAVTVFQTREDRREMFATQKDIKKRRKKSNDAENGNLHQNPFQDYTLHLPVKQNNDMHQNPLEDHEKGNNVERKSKKKRHGSPQSNILDQKHLEEIMRELLTPVKPVAAPKATENDQLDTEERKMKKNSSKYPEDSNLDKNLLEEDHLEMPIKRNLEATFYRTENREEVGMINTRTKRKNKGYSAPSNKDLKSNKMGNRIKEQEWLITNPETTLQIEEYHTECNGAKSKIKRKKSSGILAKTDLLQDPIEKGGQELLVRGDMESVLCRRENHEGIVILEKGRQGTMSSNSLENKLLEECSLKLLEVGTHQKKKEWKKKVDGQKLPETCSPHESKVESFEHFEKARFDCCLEEARMDSVGRKEHGVLMDGSLALKKCSGPSKGADDNSTKKISTLINGSSSPVLSVQAYKKQKGKLFGSSGDGLKPEREDYLSSSLQIIQTSMRDVVVGCSDGALALEKSKSKIKRKKGKEIAKGDDTLISAPSSEECLEQKNVIEFKNVQQKASEVRIYMERSLEECSPISVSINCLDTPATLVNSLEVNKSGKSIDGGDASNDVYTLSHFDECLVQKRNDELRELQKAVREVDPYGQHDMEELEKKFGSSSNKSGTIDKEEGLCTSLQIMQNLQMRDATASDDQSLEKKFGSSSKKLGTIDKEEGLCTSLQIMQNPQMKDATASDDQSLEKKFGSSSNKSRTIDKVEGLCTSLQIMQNLQIRDATASDDRLEKKFGSSSNKLGTIDKEEGLSTSLQIMQNLQMKDAITSDDQSLEKKFGSSSNKSGAIDKEEGLFTSLQIMQNLQMKDATASDDQSLEKKFGSSSSKSGAIDKEEGLCTSLQIMQNLPYQVENHGEPNSREFSEEFLDLADNVSVNNPDITIALKKCIRGTDRTMEQDIYEENDLVISRFSISAVKPEDTTKEDLCVQDWVHYHSTKQLEQKKEELGRAVKECYKTKEEDVEASPRDGKEDEMVLSPPTTNALMDVPIGEMQREDKPIERFLTSLEREPVSCRRKLLILDMNGLLADIVCFVPPGYTAYTRVGKKAVFKRPFCDDFLKFCFERFDVGVWSSRAKQNLDVVVCHLMGDMRHNLLFCWDQSHCTATGFTTVGNEKKPLVLKELKKLWNKCVPGLSWNMGEYNESNTLLLDDSPYKALLNPPYTSVFPHSYSFRDEKDNSLGPGGDLRVYLEGLAVATDVQNYVKQHPFGQRALTNSNPSWRFYRRVVDAVLSKRLKK</sequence>
<evidence type="ECO:0000313" key="5">
    <source>
        <dbReference type="RefSeq" id="XP_010260229.1"/>
    </source>
</evidence>
<protein>
    <submittedName>
        <fullName evidence="4 5">Uncharacterized protein LOC104599401 isoform X1</fullName>
    </submittedName>
</protein>
<dbReference type="Proteomes" id="UP000189703">
    <property type="component" value="Unplaced"/>
</dbReference>
<feature type="compositionally biased region" description="Basic and acidic residues" evidence="1">
    <location>
        <begin position="197"/>
        <end position="208"/>
    </location>
</feature>
<dbReference type="GO" id="GO:0030150">
    <property type="term" value="P:protein import into mitochondrial matrix"/>
    <property type="evidence" value="ECO:0000318"/>
    <property type="project" value="GO_Central"/>
</dbReference>
<name>A0A1U8ADH3_NELNU</name>
<dbReference type="PANTHER" id="PTHR12210">
    <property type="entry name" value="DULLARD PROTEIN PHOSPHATASE"/>
    <property type="match status" value="1"/>
</dbReference>
<feature type="compositionally biased region" description="Polar residues" evidence="1">
    <location>
        <begin position="38"/>
        <end position="54"/>
    </location>
</feature>
<dbReference type="PROSITE" id="PS50969">
    <property type="entry name" value="FCP1"/>
    <property type="match status" value="1"/>
</dbReference>